<organism evidence="1 2">
    <name type="scientific">Rubroshorea leprosula</name>
    <dbReference type="NCBI Taxonomy" id="152421"/>
    <lineage>
        <taxon>Eukaryota</taxon>
        <taxon>Viridiplantae</taxon>
        <taxon>Streptophyta</taxon>
        <taxon>Embryophyta</taxon>
        <taxon>Tracheophyta</taxon>
        <taxon>Spermatophyta</taxon>
        <taxon>Magnoliopsida</taxon>
        <taxon>eudicotyledons</taxon>
        <taxon>Gunneridae</taxon>
        <taxon>Pentapetalae</taxon>
        <taxon>rosids</taxon>
        <taxon>malvids</taxon>
        <taxon>Malvales</taxon>
        <taxon>Dipterocarpaceae</taxon>
        <taxon>Rubroshorea</taxon>
    </lineage>
</organism>
<name>A0AAV5LD77_9ROSI</name>
<evidence type="ECO:0000313" key="2">
    <source>
        <dbReference type="Proteomes" id="UP001054252"/>
    </source>
</evidence>
<reference evidence="1 2" key="1">
    <citation type="journal article" date="2021" name="Commun. Biol.">
        <title>The genome of Shorea leprosula (Dipterocarpaceae) highlights the ecological relevance of drought in aseasonal tropical rainforests.</title>
        <authorList>
            <person name="Ng K.K.S."/>
            <person name="Kobayashi M.J."/>
            <person name="Fawcett J.A."/>
            <person name="Hatakeyama M."/>
            <person name="Paape T."/>
            <person name="Ng C.H."/>
            <person name="Ang C.C."/>
            <person name="Tnah L.H."/>
            <person name="Lee C.T."/>
            <person name="Nishiyama T."/>
            <person name="Sese J."/>
            <person name="O'Brien M.J."/>
            <person name="Copetti D."/>
            <person name="Mohd Noor M.I."/>
            <person name="Ong R.C."/>
            <person name="Putra M."/>
            <person name="Sireger I.Z."/>
            <person name="Indrioko S."/>
            <person name="Kosugi Y."/>
            <person name="Izuno A."/>
            <person name="Isagi Y."/>
            <person name="Lee S.L."/>
            <person name="Shimizu K.K."/>
        </authorList>
    </citation>
    <scope>NUCLEOTIDE SEQUENCE [LARGE SCALE GENOMIC DNA]</scope>
    <source>
        <strain evidence="1">214</strain>
    </source>
</reference>
<proteinExistence type="predicted"/>
<comment type="caution">
    <text evidence="1">The sequence shown here is derived from an EMBL/GenBank/DDBJ whole genome shotgun (WGS) entry which is preliminary data.</text>
</comment>
<protein>
    <submittedName>
        <fullName evidence="1">Uncharacterized protein</fullName>
    </submittedName>
</protein>
<evidence type="ECO:0000313" key="1">
    <source>
        <dbReference type="EMBL" id="GKV35069.1"/>
    </source>
</evidence>
<sequence>MKKFCFDQQLCYLPISSFLMSIEVAVLNFLKILNSPDPEISHLLLRGRFGNVLAKANLRETSHAYETLLQVSL</sequence>
<dbReference type="AlphaFoldDB" id="A0AAV5LD77"/>
<dbReference type="EMBL" id="BPVZ01000108">
    <property type="protein sequence ID" value="GKV35069.1"/>
    <property type="molecule type" value="Genomic_DNA"/>
</dbReference>
<dbReference type="Proteomes" id="UP001054252">
    <property type="component" value="Unassembled WGS sequence"/>
</dbReference>
<accession>A0AAV5LD77</accession>
<gene>
    <name evidence="1" type="ORF">SLEP1_g43385</name>
</gene>
<keyword evidence="2" id="KW-1185">Reference proteome</keyword>